<evidence type="ECO:0000313" key="1">
    <source>
        <dbReference type="EMBL" id="XCD06731.1"/>
    </source>
</evidence>
<evidence type="ECO:0008006" key="2">
    <source>
        <dbReference type="Google" id="ProtNLM"/>
    </source>
</evidence>
<protein>
    <recommendedName>
        <fullName evidence="2">Tail assembly chaperone</fullName>
    </recommendedName>
</protein>
<dbReference type="EMBL" id="PP511706">
    <property type="protein sequence ID" value="XCD06731.1"/>
    <property type="molecule type" value="Genomic_DNA"/>
</dbReference>
<proteinExistence type="predicted"/>
<organism evidence="1">
    <name type="scientific">Dulem virus 30</name>
    <dbReference type="NCBI Taxonomy" id="3145748"/>
    <lineage>
        <taxon>Viruses</taxon>
        <taxon>Duplodnaviria</taxon>
        <taxon>Heunggongvirae</taxon>
        <taxon>Uroviricota</taxon>
        <taxon>Caudoviricetes</taxon>
    </lineage>
</organism>
<sequence>MLINLLDGQYEELDIIKFPFGTLSLPPVKLKTAKKYLNLLQQIGTKKKNLTKDDEKIINKLLNGLLEWLNTNVENIKVTEELLEDNLTQKQLNALVIAFGESIANIEKK</sequence>
<name>A0AAU8B730_9CAUD</name>
<accession>A0AAU8B730</accession>
<reference evidence="1" key="1">
    <citation type="submission" date="2024-03" db="EMBL/GenBank/DDBJ databases">
        <title>Diverse circular DNA viruses in blood, oral, and fecal samples of captive lemurs.</title>
        <authorList>
            <person name="Paietta E.N."/>
            <person name="Kraberger S."/>
            <person name="Lund M.C."/>
            <person name="Custer J.M."/>
            <person name="Vargas K.M."/>
            <person name="Ehmke E.E."/>
            <person name="Yoder A.D."/>
            <person name="Varsani A."/>
        </authorList>
    </citation>
    <scope>NUCLEOTIDE SEQUENCE</scope>
    <source>
        <strain evidence="1">Duke_26_2</strain>
    </source>
</reference>